<dbReference type="AlphaFoldDB" id="A0A3N1NYK6"/>
<dbReference type="OrthoDB" id="6366465at2"/>
<accession>A0A3N1NYK6</accession>
<dbReference type="RefSeq" id="WP_123638307.1">
    <property type="nucleotide sequence ID" value="NZ_RJUK01000001.1"/>
</dbReference>
<evidence type="ECO:0000313" key="1">
    <source>
        <dbReference type="EMBL" id="ROQ21293.1"/>
    </source>
</evidence>
<sequence>MQIIYDESITANDQPLVMTRGDHERVEMHLRQDEQRHYTLFAFAGDHRRPARTQQQGPYHCLDQANGARRAIAAALRTQGYRVSDDVHPVWCLEAQRCINALRDAHEQFPVSYKFDPKDVYLDW</sequence>
<comment type="caution">
    <text evidence="1">The sequence shown here is derived from an EMBL/GenBank/DDBJ whole genome shotgun (WGS) entry which is preliminary data.</text>
</comment>
<proteinExistence type="predicted"/>
<reference evidence="1 2" key="1">
    <citation type="submission" date="2018-11" db="EMBL/GenBank/DDBJ databases">
        <title>Genomic Encyclopedia of Type Strains, Phase IV (KMG-IV): sequencing the most valuable type-strain genomes for metagenomic binning, comparative biology and taxonomic classification.</title>
        <authorList>
            <person name="Goeker M."/>
        </authorList>
    </citation>
    <scope>NUCLEOTIDE SEQUENCE [LARGE SCALE GENOMIC DNA]</scope>
    <source>
        <strain evidence="1 2">DSM 16974</strain>
    </source>
</reference>
<dbReference type="InterPro" id="IPR056903">
    <property type="entry name" value="PA4575-like"/>
</dbReference>
<dbReference type="EMBL" id="RJUK01000001">
    <property type="protein sequence ID" value="ROQ21293.1"/>
    <property type="molecule type" value="Genomic_DNA"/>
</dbReference>
<keyword evidence="2" id="KW-1185">Reference proteome</keyword>
<organism evidence="1 2">
    <name type="scientific">Marinimicrobium koreense</name>
    <dbReference type="NCBI Taxonomy" id="306545"/>
    <lineage>
        <taxon>Bacteria</taxon>
        <taxon>Pseudomonadati</taxon>
        <taxon>Pseudomonadota</taxon>
        <taxon>Gammaproteobacteria</taxon>
        <taxon>Cellvibrionales</taxon>
        <taxon>Cellvibrionaceae</taxon>
        <taxon>Marinimicrobium</taxon>
    </lineage>
</organism>
<evidence type="ECO:0000313" key="2">
    <source>
        <dbReference type="Proteomes" id="UP000273643"/>
    </source>
</evidence>
<dbReference type="Pfam" id="PF24876">
    <property type="entry name" value="PA4575"/>
    <property type="match status" value="1"/>
</dbReference>
<gene>
    <name evidence="1" type="ORF">EDC38_1916</name>
</gene>
<dbReference type="Proteomes" id="UP000273643">
    <property type="component" value="Unassembled WGS sequence"/>
</dbReference>
<protein>
    <submittedName>
        <fullName evidence="1">Uncharacterized protein</fullName>
    </submittedName>
</protein>
<name>A0A3N1NYK6_9GAMM</name>